<keyword evidence="2" id="KW-0472">Membrane</keyword>
<keyword evidence="3" id="KW-0449">Lipoprotein</keyword>
<dbReference type="PIRSF" id="PIRSF004654">
    <property type="entry name" value="NlpI"/>
    <property type="match status" value="1"/>
</dbReference>
<comment type="function">
    <text evidence="2">May be involved in cell division.</text>
</comment>
<proteinExistence type="predicted"/>
<protein>
    <recommendedName>
        <fullName evidence="2">Lipoprotein NlpI</fullName>
    </recommendedName>
</protein>
<comment type="subcellular location">
    <subcellularLocation>
        <location evidence="2">Cell membrane</location>
    </subcellularLocation>
</comment>
<evidence type="ECO:0000313" key="3">
    <source>
        <dbReference type="EMBL" id="NAW65425.1"/>
    </source>
</evidence>
<dbReference type="NCBIfam" id="NF008391">
    <property type="entry name" value="PRK11189.1"/>
    <property type="match status" value="1"/>
</dbReference>
<evidence type="ECO:0000256" key="2">
    <source>
        <dbReference type="PIRNR" id="PIRNR004654"/>
    </source>
</evidence>
<accession>A0A7X4WPG6</accession>
<dbReference type="InterPro" id="IPR023605">
    <property type="entry name" value="Lipoprotein_NlpI"/>
</dbReference>
<keyword evidence="1 2" id="KW-1003">Cell membrane</keyword>
<dbReference type="SMART" id="SM00028">
    <property type="entry name" value="TPR"/>
    <property type="match status" value="4"/>
</dbReference>
<dbReference type="Gene3D" id="1.25.40.10">
    <property type="entry name" value="Tetratricopeptide repeat domain"/>
    <property type="match status" value="1"/>
</dbReference>
<gene>
    <name evidence="3" type="primary">nlpI</name>
    <name evidence="3" type="ORF">CAG72_09370</name>
</gene>
<dbReference type="GO" id="GO:0005886">
    <property type="term" value="C:plasma membrane"/>
    <property type="evidence" value="ECO:0007669"/>
    <property type="project" value="UniProtKB-SubCell"/>
</dbReference>
<dbReference type="Proteomes" id="UP000465712">
    <property type="component" value="Unassembled WGS sequence"/>
</dbReference>
<dbReference type="SUPFAM" id="SSF48452">
    <property type="entry name" value="TPR-like"/>
    <property type="match status" value="1"/>
</dbReference>
<organism evidence="3 4">
    <name type="scientific">Photobacterium halotolerans</name>
    <dbReference type="NCBI Taxonomy" id="265726"/>
    <lineage>
        <taxon>Bacteria</taxon>
        <taxon>Pseudomonadati</taxon>
        <taxon>Pseudomonadota</taxon>
        <taxon>Gammaproteobacteria</taxon>
        <taxon>Vibrionales</taxon>
        <taxon>Vibrionaceae</taxon>
        <taxon>Photobacterium</taxon>
    </lineage>
</organism>
<evidence type="ECO:0000256" key="1">
    <source>
        <dbReference type="ARBA" id="ARBA00022475"/>
    </source>
</evidence>
<dbReference type="InterPro" id="IPR011990">
    <property type="entry name" value="TPR-like_helical_dom_sf"/>
</dbReference>
<comment type="caution">
    <text evidence="3">The sequence shown here is derived from an EMBL/GenBank/DDBJ whole genome shotgun (WGS) entry which is preliminary data.</text>
</comment>
<dbReference type="AlphaFoldDB" id="A0A7X4WPG6"/>
<name>A0A7X4WPG6_9GAMM</name>
<dbReference type="InterPro" id="IPR019734">
    <property type="entry name" value="TPR_rpt"/>
</dbReference>
<dbReference type="RefSeq" id="WP_036759726.1">
    <property type="nucleotide sequence ID" value="NZ_WXWV01000144.1"/>
</dbReference>
<comment type="subunit">
    <text evidence="2">Homodimer.</text>
</comment>
<sequence length="305" mass="34842">MALFAKRCKYVAIAMAVMLAGCSTSTYSSWEQPLIAVPLQPTIQQQIQLARIDQLLGRSDLDDETRSQIFYERGLLHDGIGLRDLARLDFNQSLSLYPAQPDIFNILGVYFTQSAHFDAAYEAFDSALELDVSHPFAQRNRGIALYYGGRFDLAKQDLLAHYHQDPNDPYRAIWLYMVELESEPADKAKQNLQNRFDRAEREDWGWNIAGMLLDGQSEQLLLDGIVKDSETNEQMAERLTESYFYMAKRYQHNNQYAEAVQLYKLALAGNVYEFVEHRFASLELNRLLANLQGEADTSGDVGDEL</sequence>
<reference evidence="3 4" key="1">
    <citation type="submission" date="2017-05" db="EMBL/GenBank/DDBJ databases">
        <title>High clonality and local adaptation shapes Vibrionaceae linages within an endangered oasis.</title>
        <authorList>
            <person name="Vazquez-Rosas-Landa M."/>
        </authorList>
    </citation>
    <scope>NUCLEOTIDE SEQUENCE [LARGE SCALE GENOMIC DNA]</scope>
    <source>
        <strain evidence="3 4">P46_P4S1P180</strain>
    </source>
</reference>
<dbReference type="EMBL" id="WXWW01000147">
    <property type="protein sequence ID" value="NAW65425.1"/>
    <property type="molecule type" value="Genomic_DNA"/>
</dbReference>
<evidence type="ECO:0000313" key="4">
    <source>
        <dbReference type="Proteomes" id="UP000465712"/>
    </source>
</evidence>
<dbReference type="PROSITE" id="PS50005">
    <property type="entry name" value="TPR"/>
    <property type="match status" value="1"/>
</dbReference>
<dbReference type="PROSITE" id="PS51257">
    <property type="entry name" value="PROKAR_LIPOPROTEIN"/>
    <property type="match status" value="1"/>
</dbReference>